<name>W4L4U6_ENTF1</name>
<dbReference type="GO" id="GO:0003677">
    <property type="term" value="F:DNA binding"/>
    <property type="evidence" value="ECO:0007669"/>
    <property type="project" value="InterPro"/>
</dbReference>
<evidence type="ECO:0000313" key="3">
    <source>
        <dbReference type="EMBL" id="ETW93087.1"/>
    </source>
</evidence>
<feature type="region of interest" description="Disordered" evidence="2">
    <location>
        <begin position="106"/>
        <end position="126"/>
    </location>
</feature>
<dbReference type="InterPro" id="IPR008807">
    <property type="entry name" value="ROS_MUCR"/>
</dbReference>
<keyword evidence="4" id="KW-1185">Reference proteome</keyword>
<dbReference type="Proteomes" id="UP000019141">
    <property type="component" value="Unassembled WGS sequence"/>
</dbReference>
<dbReference type="AlphaFoldDB" id="W4L4U6"/>
<gene>
    <name evidence="3" type="ORF">ETSY1_40770</name>
</gene>
<proteinExistence type="inferred from homology"/>
<dbReference type="Gene3D" id="1.10.10.1550">
    <property type="entry name" value="ROS/MUCR transcriptional regulator protein"/>
    <property type="match status" value="1"/>
</dbReference>
<evidence type="ECO:0000256" key="1">
    <source>
        <dbReference type="ARBA" id="ARBA00007031"/>
    </source>
</evidence>
<dbReference type="Pfam" id="PF05443">
    <property type="entry name" value="ROS_MUCR"/>
    <property type="match status" value="1"/>
</dbReference>
<evidence type="ECO:0000313" key="4">
    <source>
        <dbReference type="Proteomes" id="UP000019141"/>
    </source>
</evidence>
<dbReference type="InterPro" id="IPR041920">
    <property type="entry name" value="ROS/MUCR_sf"/>
</dbReference>
<organism evidence="3 4">
    <name type="scientific">Entotheonella factor</name>
    <dbReference type="NCBI Taxonomy" id="1429438"/>
    <lineage>
        <taxon>Bacteria</taxon>
        <taxon>Pseudomonadati</taxon>
        <taxon>Nitrospinota/Tectimicrobiota group</taxon>
        <taxon>Candidatus Tectimicrobiota</taxon>
        <taxon>Candidatus Entotheonellia</taxon>
        <taxon>Candidatus Entotheonellales</taxon>
        <taxon>Candidatus Entotheonellaceae</taxon>
        <taxon>Candidatus Entotheonella</taxon>
    </lineage>
</organism>
<dbReference type="GO" id="GO:0006355">
    <property type="term" value="P:regulation of DNA-templated transcription"/>
    <property type="evidence" value="ECO:0007669"/>
    <property type="project" value="InterPro"/>
</dbReference>
<protein>
    <recommendedName>
        <fullName evidence="5">MucR family transcriptional regulator</fullName>
    </recommendedName>
</protein>
<accession>W4L4U6</accession>
<evidence type="ECO:0008006" key="5">
    <source>
        <dbReference type="Google" id="ProtNLM"/>
    </source>
</evidence>
<evidence type="ECO:0000256" key="2">
    <source>
        <dbReference type="SAM" id="MobiDB-lite"/>
    </source>
</evidence>
<sequence length="151" mass="16843">MTSLLQMAKDLVAEQIALGKIPPEETSHHLHLTHDTLQKLHRQEQGRRPVAAEAEAAERPADWKTSITKHAITCLECGVSLRQLSSRHLRVHDLDAKSYRLKYGIPSAPPLSSRQATKRRQELAQQIRPWEKAQAAARVAAKAPAKAKGTR</sequence>
<dbReference type="EMBL" id="AZHW01001310">
    <property type="protein sequence ID" value="ETW93087.1"/>
    <property type="molecule type" value="Genomic_DNA"/>
</dbReference>
<dbReference type="HOGENOM" id="CLU_106247_3_0_7"/>
<reference evidence="3 4" key="1">
    <citation type="journal article" date="2014" name="Nature">
        <title>An environmental bacterial taxon with a large and distinct metabolic repertoire.</title>
        <authorList>
            <person name="Wilson M.C."/>
            <person name="Mori T."/>
            <person name="Ruckert C."/>
            <person name="Uria A.R."/>
            <person name="Helf M.J."/>
            <person name="Takada K."/>
            <person name="Gernert C."/>
            <person name="Steffens U.A."/>
            <person name="Heycke N."/>
            <person name="Schmitt S."/>
            <person name="Rinke C."/>
            <person name="Helfrich E.J."/>
            <person name="Brachmann A.O."/>
            <person name="Gurgui C."/>
            <person name="Wakimoto T."/>
            <person name="Kracht M."/>
            <person name="Crusemann M."/>
            <person name="Hentschel U."/>
            <person name="Abe I."/>
            <person name="Matsunaga S."/>
            <person name="Kalinowski J."/>
            <person name="Takeyama H."/>
            <person name="Piel J."/>
        </authorList>
    </citation>
    <scope>NUCLEOTIDE SEQUENCE [LARGE SCALE GENOMIC DNA]</scope>
    <source>
        <strain evidence="4">TSY1</strain>
    </source>
</reference>
<comment type="caution">
    <text evidence="3">The sequence shown here is derived from an EMBL/GenBank/DDBJ whole genome shotgun (WGS) entry which is preliminary data.</text>
</comment>
<comment type="similarity">
    <text evidence="1">Belongs to the ros/MucR family.</text>
</comment>
<feature type="region of interest" description="Disordered" evidence="2">
    <location>
        <begin position="42"/>
        <end position="62"/>
    </location>
</feature>
<dbReference type="GO" id="GO:0008270">
    <property type="term" value="F:zinc ion binding"/>
    <property type="evidence" value="ECO:0007669"/>
    <property type="project" value="InterPro"/>
</dbReference>